<reference evidence="4" key="2">
    <citation type="submission" date="2025-08" db="UniProtKB">
        <authorList>
            <consortium name="Ensembl"/>
        </authorList>
    </citation>
    <scope>IDENTIFICATION</scope>
</reference>
<feature type="domain" description="PiggyBac transposable element-derived protein" evidence="3">
    <location>
        <begin position="109"/>
        <end position="458"/>
    </location>
</feature>
<dbReference type="InterPro" id="IPR029526">
    <property type="entry name" value="PGBD"/>
</dbReference>
<feature type="compositionally biased region" description="Acidic residues" evidence="1">
    <location>
        <begin position="20"/>
        <end position="29"/>
    </location>
</feature>
<dbReference type="InParanoid" id="A0A667Z4G8"/>
<dbReference type="PANTHER" id="PTHR46599:SF3">
    <property type="entry name" value="PIGGYBAC TRANSPOSABLE ELEMENT-DERIVED PROTEIN 4"/>
    <property type="match status" value="1"/>
</dbReference>
<keyword evidence="5" id="KW-1185">Reference proteome</keyword>
<accession>A0A667Z4G8</accession>
<sequence>MNACLSNLDFFFCICFHSDDGDDEEEEEPQPGPSKATPKPRRRRQTSMPAPPAVTPKRPRSRASSVSGGGQEEDRWCGREEMDQTPDPLKFNPARTPGPTVDTTTSWSPLTLFQLFFQCLCTKRLQAGKKYVWRPLMMPDFYTFMAIIIFSGLVSVHHRADYWKKKWPYNFSFPSDNMTRDRFEAILWSLHLSNPADDEDNERNKNTAAYDRLFKIKPLYTKIVTACQAHFQPYRNISIDERMVASKARISMKMYIKDKPTKWGYKLFVLADSKTGYTWNFFVYTGKSSSITGQGLSYSSVMDLLPFGVLGDGYTLYVDNFYTSPALYQDLRRKNFGSCGTIRTNRVGFPKTDKNDLPKQSERGDLRWIRKDGLLFVKWMDTREVTMCSSVHGAFSGQTVSRSVKEAGVWRKKAVPAPDAVLSGGKGAIDYNQYVGGVDLSDAMISYYSVSHKTTKWNDPKQMTHKEFREKLAAEMLEFAKGSFVNTSFIFLHFFQFFALYISSFFAFTLLCLYYSCVFSFANISAPVGVKCYFLCMVFFLG</sequence>
<dbReference type="Pfam" id="PF13843">
    <property type="entry name" value="DDE_Tnp_1_7"/>
    <property type="match status" value="1"/>
</dbReference>
<evidence type="ECO:0000313" key="4">
    <source>
        <dbReference type="Ensembl" id="ENSMMDP00005030864.1"/>
    </source>
</evidence>
<evidence type="ECO:0000256" key="1">
    <source>
        <dbReference type="SAM" id="MobiDB-lite"/>
    </source>
</evidence>
<evidence type="ECO:0000256" key="2">
    <source>
        <dbReference type="SAM" id="Phobius"/>
    </source>
</evidence>
<name>A0A667Z4G8_9TELE</name>
<feature type="compositionally biased region" description="Basic and acidic residues" evidence="1">
    <location>
        <begin position="72"/>
        <end position="82"/>
    </location>
</feature>
<feature type="transmembrane region" description="Helical" evidence="2">
    <location>
        <begin position="522"/>
        <end position="541"/>
    </location>
</feature>
<protein>
    <recommendedName>
        <fullName evidence="3">PiggyBac transposable element-derived protein domain-containing protein</fullName>
    </recommendedName>
</protein>
<dbReference type="AlphaFoldDB" id="A0A667Z4G8"/>
<dbReference type="Proteomes" id="UP000472263">
    <property type="component" value="Chromosome 10"/>
</dbReference>
<evidence type="ECO:0000313" key="5">
    <source>
        <dbReference type="Proteomes" id="UP000472263"/>
    </source>
</evidence>
<feature type="region of interest" description="Disordered" evidence="1">
    <location>
        <begin position="20"/>
        <end position="102"/>
    </location>
</feature>
<dbReference type="Ensembl" id="ENSMMDT00005031570.1">
    <property type="protein sequence ID" value="ENSMMDP00005030864.1"/>
    <property type="gene ID" value="ENSMMDG00005014590.1"/>
</dbReference>
<evidence type="ECO:0000259" key="3">
    <source>
        <dbReference type="Pfam" id="PF13843"/>
    </source>
</evidence>
<keyword evidence="2" id="KW-0472">Membrane</keyword>
<reference evidence="4" key="1">
    <citation type="submission" date="2019-06" db="EMBL/GenBank/DDBJ databases">
        <authorList>
            <consortium name="Wellcome Sanger Institute Data Sharing"/>
        </authorList>
    </citation>
    <scope>NUCLEOTIDE SEQUENCE [LARGE SCALE GENOMIC DNA]</scope>
</reference>
<keyword evidence="2" id="KW-0812">Transmembrane</keyword>
<reference evidence="4" key="3">
    <citation type="submission" date="2025-09" db="UniProtKB">
        <authorList>
            <consortium name="Ensembl"/>
        </authorList>
    </citation>
    <scope>IDENTIFICATION</scope>
</reference>
<organism evidence="4 5">
    <name type="scientific">Myripristis murdjan</name>
    <name type="common">pinecone soldierfish</name>
    <dbReference type="NCBI Taxonomy" id="586833"/>
    <lineage>
        <taxon>Eukaryota</taxon>
        <taxon>Metazoa</taxon>
        <taxon>Chordata</taxon>
        <taxon>Craniata</taxon>
        <taxon>Vertebrata</taxon>
        <taxon>Euteleostomi</taxon>
        <taxon>Actinopterygii</taxon>
        <taxon>Neopterygii</taxon>
        <taxon>Teleostei</taxon>
        <taxon>Neoteleostei</taxon>
        <taxon>Acanthomorphata</taxon>
        <taxon>Holocentriformes</taxon>
        <taxon>Holocentridae</taxon>
        <taxon>Myripristis</taxon>
    </lineage>
</organism>
<keyword evidence="2" id="KW-1133">Transmembrane helix</keyword>
<dbReference type="GeneTree" id="ENSGT00940000163467"/>
<proteinExistence type="predicted"/>
<dbReference type="PANTHER" id="PTHR46599">
    <property type="entry name" value="PIGGYBAC TRANSPOSABLE ELEMENT-DERIVED PROTEIN 4"/>
    <property type="match status" value="1"/>
</dbReference>
<feature type="transmembrane region" description="Helical" evidence="2">
    <location>
        <begin position="489"/>
        <end position="516"/>
    </location>
</feature>